<organism evidence="2 3">
    <name type="scientific">Steinernema glaseri</name>
    <dbReference type="NCBI Taxonomy" id="37863"/>
    <lineage>
        <taxon>Eukaryota</taxon>
        <taxon>Metazoa</taxon>
        <taxon>Ecdysozoa</taxon>
        <taxon>Nematoda</taxon>
        <taxon>Chromadorea</taxon>
        <taxon>Rhabditida</taxon>
        <taxon>Tylenchina</taxon>
        <taxon>Panagrolaimomorpha</taxon>
        <taxon>Strongyloidoidea</taxon>
        <taxon>Steinernematidae</taxon>
        <taxon>Steinernema</taxon>
    </lineage>
</organism>
<evidence type="ECO:0000313" key="2">
    <source>
        <dbReference type="Proteomes" id="UP000095287"/>
    </source>
</evidence>
<evidence type="ECO:0000256" key="1">
    <source>
        <dbReference type="SAM" id="Phobius"/>
    </source>
</evidence>
<name>A0A1I8AJU5_9BILA</name>
<dbReference type="Proteomes" id="UP000095287">
    <property type="component" value="Unplaced"/>
</dbReference>
<feature type="transmembrane region" description="Helical" evidence="1">
    <location>
        <begin position="38"/>
        <end position="58"/>
    </location>
</feature>
<feature type="transmembrane region" description="Helical" evidence="1">
    <location>
        <begin position="105"/>
        <end position="126"/>
    </location>
</feature>
<evidence type="ECO:0000313" key="3">
    <source>
        <dbReference type="WBParaSite" id="L893_g6528.t1"/>
    </source>
</evidence>
<reference evidence="3" key="1">
    <citation type="submission" date="2016-11" db="UniProtKB">
        <authorList>
            <consortium name="WormBaseParasite"/>
        </authorList>
    </citation>
    <scope>IDENTIFICATION</scope>
</reference>
<keyword evidence="1" id="KW-0472">Membrane</keyword>
<dbReference type="AlphaFoldDB" id="A0A1I8AJU5"/>
<feature type="transmembrane region" description="Helical" evidence="1">
    <location>
        <begin position="7"/>
        <end position="32"/>
    </location>
</feature>
<dbReference type="WBParaSite" id="L893_g6528.t1">
    <property type="protein sequence ID" value="L893_g6528.t1"/>
    <property type="gene ID" value="L893_g6528"/>
</dbReference>
<protein>
    <submittedName>
        <fullName evidence="3">DUF4870 domain-containing protein</fullName>
    </submittedName>
</protein>
<feature type="transmembrane region" description="Helical" evidence="1">
    <location>
        <begin position="70"/>
        <end position="93"/>
    </location>
</feature>
<keyword evidence="1" id="KW-1133">Transmembrane helix</keyword>
<keyword evidence="1" id="KW-0812">Transmembrane</keyword>
<sequence>MCSIESYFKLASITSFVFHIGLILFGGVALSSRWEVRLYYAIFPFTVITMAVYTLLLPQAFESDKFDIVIFNRFLLYHLIVENVVIFLPSIYLSTRGYDVDVLTGMAVAVSLQTGFFLYFVAFRYVKKLEAEKGIYRDLDIRSYSTFQLRSHQSDSFAFL</sequence>
<accession>A0A1I8AJU5</accession>
<keyword evidence="2" id="KW-1185">Reference proteome</keyword>
<proteinExistence type="predicted"/>